<evidence type="ECO:0000256" key="1">
    <source>
        <dbReference type="SAM" id="Coils"/>
    </source>
</evidence>
<dbReference type="AlphaFoldDB" id="A0A9P5XNM1"/>
<accession>A0A9P5XNM1</accession>
<comment type="caution">
    <text evidence="2">The sequence shown here is derived from an EMBL/GenBank/DDBJ whole genome shotgun (WGS) entry which is preliminary data.</text>
</comment>
<dbReference type="OrthoDB" id="3263403at2759"/>
<feature type="non-terminal residue" evidence="2">
    <location>
        <position position="1"/>
    </location>
</feature>
<sequence length="152" mass="17612">PEFRTRVIEILSRTANGCLQELNYRPGMPQQLAELQNRVNNFQDENKKLYEDNHRLTQSFKSAQEKFVAKERLYTGTIQSLEQRVVALQRQNQGILARESSLANGCPDYAHLHAEYIRLIEYCSQLKHQISALQNIMAMENPLFPPPPQQNT</sequence>
<name>A0A9P5XNM1_9AGAR</name>
<feature type="non-terminal residue" evidence="2">
    <location>
        <position position="152"/>
    </location>
</feature>
<proteinExistence type="predicted"/>
<evidence type="ECO:0000313" key="2">
    <source>
        <dbReference type="EMBL" id="KAF9452416.1"/>
    </source>
</evidence>
<evidence type="ECO:0000313" key="3">
    <source>
        <dbReference type="Proteomes" id="UP000807342"/>
    </source>
</evidence>
<dbReference type="EMBL" id="MU151071">
    <property type="protein sequence ID" value="KAF9452416.1"/>
    <property type="molecule type" value="Genomic_DNA"/>
</dbReference>
<feature type="coiled-coil region" evidence="1">
    <location>
        <begin position="32"/>
        <end position="98"/>
    </location>
</feature>
<keyword evidence="1" id="KW-0175">Coiled coil</keyword>
<dbReference type="Proteomes" id="UP000807342">
    <property type="component" value="Unassembled WGS sequence"/>
</dbReference>
<gene>
    <name evidence="2" type="ORF">P691DRAFT_616385</name>
</gene>
<keyword evidence="3" id="KW-1185">Reference proteome</keyword>
<protein>
    <submittedName>
        <fullName evidence="2">Uncharacterized protein</fullName>
    </submittedName>
</protein>
<reference evidence="2" key="1">
    <citation type="submission" date="2020-11" db="EMBL/GenBank/DDBJ databases">
        <authorList>
            <consortium name="DOE Joint Genome Institute"/>
            <person name="Ahrendt S."/>
            <person name="Riley R."/>
            <person name="Andreopoulos W."/>
            <person name="Labutti K."/>
            <person name="Pangilinan J."/>
            <person name="Ruiz-Duenas F.J."/>
            <person name="Barrasa J.M."/>
            <person name="Sanchez-Garcia M."/>
            <person name="Camarero S."/>
            <person name="Miyauchi S."/>
            <person name="Serrano A."/>
            <person name="Linde D."/>
            <person name="Babiker R."/>
            <person name="Drula E."/>
            <person name="Ayuso-Fernandez I."/>
            <person name="Pacheco R."/>
            <person name="Padilla G."/>
            <person name="Ferreira P."/>
            <person name="Barriuso J."/>
            <person name="Kellner H."/>
            <person name="Castanera R."/>
            <person name="Alfaro M."/>
            <person name="Ramirez L."/>
            <person name="Pisabarro A.G."/>
            <person name="Kuo A."/>
            <person name="Tritt A."/>
            <person name="Lipzen A."/>
            <person name="He G."/>
            <person name="Yan M."/>
            <person name="Ng V."/>
            <person name="Cullen D."/>
            <person name="Martin F."/>
            <person name="Rosso M.-N."/>
            <person name="Henrissat B."/>
            <person name="Hibbett D."/>
            <person name="Martinez A.T."/>
            <person name="Grigoriev I.V."/>
        </authorList>
    </citation>
    <scope>NUCLEOTIDE SEQUENCE</scope>
    <source>
        <strain evidence="2">MF-IS2</strain>
    </source>
</reference>
<organism evidence="2 3">
    <name type="scientific">Macrolepiota fuliginosa MF-IS2</name>
    <dbReference type="NCBI Taxonomy" id="1400762"/>
    <lineage>
        <taxon>Eukaryota</taxon>
        <taxon>Fungi</taxon>
        <taxon>Dikarya</taxon>
        <taxon>Basidiomycota</taxon>
        <taxon>Agaricomycotina</taxon>
        <taxon>Agaricomycetes</taxon>
        <taxon>Agaricomycetidae</taxon>
        <taxon>Agaricales</taxon>
        <taxon>Agaricineae</taxon>
        <taxon>Agaricaceae</taxon>
        <taxon>Macrolepiota</taxon>
    </lineage>
</organism>